<dbReference type="SUPFAM" id="SSF51182">
    <property type="entry name" value="RmlC-like cupins"/>
    <property type="match status" value="1"/>
</dbReference>
<dbReference type="Pfam" id="PF05899">
    <property type="entry name" value="Cupin_3"/>
    <property type="match status" value="1"/>
</dbReference>
<organism evidence="2 3">
    <name type="scientific">Winmispira thermophila (strain ATCC 49972 / DSM 6192 / RI 19.B1)</name>
    <name type="common">Spirochaeta thermophila</name>
    <dbReference type="NCBI Taxonomy" id="665571"/>
    <lineage>
        <taxon>Bacteria</taxon>
        <taxon>Pseudomonadati</taxon>
        <taxon>Spirochaetota</taxon>
        <taxon>Spirochaetia</taxon>
        <taxon>Winmispirales</taxon>
        <taxon>Winmispiraceae</taxon>
        <taxon>Winmispira</taxon>
    </lineage>
</organism>
<evidence type="ECO:0000313" key="3">
    <source>
        <dbReference type="Proteomes" id="UP000001296"/>
    </source>
</evidence>
<dbReference type="Gene3D" id="2.60.120.10">
    <property type="entry name" value="Jelly Rolls"/>
    <property type="match status" value="1"/>
</dbReference>
<dbReference type="RefSeq" id="WP_013314185.1">
    <property type="nucleotide sequence ID" value="NC_014484.1"/>
</dbReference>
<gene>
    <name evidence="2" type="ordered locus">STHERM_c14050</name>
</gene>
<dbReference type="CDD" id="cd02227">
    <property type="entry name" value="cupin_TM1112-like"/>
    <property type="match status" value="1"/>
</dbReference>
<evidence type="ECO:0000259" key="1">
    <source>
        <dbReference type="Pfam" id="PF05899"/>
    </source>
</evidence>
<dbReference type="PANTHER" id="PTHR33271:SF22">
    <property type="entry name" value="OS04G0445200 PROTEIN"/>
    <property type="match status" value="1"/>
</dbReference>
<protein>
    <recommendedName>
        <fullName evidence="1">(S)-ureidoglycine aminohydrolase cupin domain-containing protein</fullName>
    </recommendedName>
</protein>
<dbReference type="InterPro" id="IPR014710">
    <property type="entry name" value="RmlC-like_jellyroll"/>
</dbReference>
<evidence type="ECO:0000313" key="2">
    <source>
        <dbReference type="EMBL" id="ADN02345.1"/>
    </source>
</evidence>
<dbReference type="AlphaFoldDB" id="E0RT49"/>
<dbReference type="HOGENOM" id="CLU_135880_2_0_12"/>
<accession>E0RT49</accession>
<dbReference type="PaxDb" id="665571-STHERM_c14050"/>
<reference evidence="2 3" key="2">
    <citation type="journal article" date="2010" name="J. Bacteriol.">
        <title>Genome sequence of the polysaccharide-degrading, thermophilic anaerobe Spirochaeta thermophila DSM 6192.</title>
        <authorList>
            <person name="Angelov A."/>
            <person name="Liebl S."/>
            <person name="Ballschmiter M."/>
            <person name="Bomeke M."/>
            <person name="Lehmann R."/>
            <person name="Liesegang H."/>
            <person name="Daniel R."/>
            <person name="Liebl W."/>
        </authorList>
    </citation>
    <scope>NUCLEOTIDE SEQUENCE [LARGE SCALE GENOMIC DNA]</scope>
    <source>
        <strain evidence="3">ATCC 49972 / DSM 6192 / RI 19.B1</strain>
    </source>
</reference>
<dbReference type="KEGG" id="sta:STHERM_c14050"/>
<dbReference type="PANTHER" id="PTHR33271">
    <property type="entry name" value="OS04G0445200 PROTEIN"/>
    <property type="match status" value="1"/>
</dbReference>
<dbReference type="InterPro" id="IPR011051">
    <property type="entry name" value="RmlC_Cupin_sf"/>
</dbReference>
<dbReference type="eggNOG" id="COG3450">
    <property type="taxonomic scope" value="Bacteria"/>
</dbReference>
<feature type="domain" description="(S)-ureidoglycine aminohydrolase cupin" evidence="1">
    <location>
        <begin position="15"/>
        <end position="86"/>
    </location>
</feature>
<proteinExistence type="predicted"/>
<dbReference type="Proteomes" id="UP000001296">
    <property type="component" value="Chromosome"/>
</dbReference>
<dbReference type="EMBL" id="CP001698">
    <property type="protein sequence ID" value="ADN02345.1"/>
    <property type="molecule type" value="Genomic_DNA"/>
</dbReference>
<dbReference type="InterPro" id="IPR008579">
    <property type="entry name" value="UGlyAH_Cupin_dom"/>
</dbReference>
<reference key="1">
    <citation type="submission" date="2009-08" db="EMBL/GenBank/DDBJ databases">
        <title>The genome sequence of Spirochaeta thermophila DSM6192.</title>
        <authorList>
            <person name="Angelov A."/>
            <person name="Mientus M."/>
            <person name="Wittenberg S."/>
            <person name="Lehmann R."/>
            <person name="Liesegang H."/>
            <person name="Daniel R."/>
            <person name="Liebl W."/>
        </authorList>
    </citation>
    <scope>NUCLEOTIDE SEQUENCE</scope>
    <source>
        <strain>DSM 6192</strain>
    </source>
</reference>
<sequence length="89" mass="10494">MEIEVKRLTEEEIERRGIRSWPVWTCGVERFPWTYEKDEECLILEGRVIVETSDGKKVEIKAGDFVKFPRGLSCVWDVTHPIRKHYSLG</sequence>
<name>E0RT49_WINT6</name>